<feature type="transmembrane region" description="Helical" evidence="13">
    <location>
        <begin position="156"/>
        <end position="179"/>
    </location>
</feature>
<dbReference type="Pfam" id="PF02518">
    <property type="entry name" value="HATPase_c"/>
    <property type="match status" value="1"/>
</dbReference>
<dbReference type="InterPro" id="IPR003661">
    <property type="entry name" value="HisK_dim/P_dom"/>
</dbReference>
<dbReference type="PROSITE" id="PS50885">
    <property type="entry name" value="HAMP"/>
    <property type="match status" value="1"/>
</dbReference>
<dbReference type="SUPFAM" id="SSF47384">
    <property type="entry name" value="Homodimeric domain of signal transducing histidine kinase"/>
    <property type="match status" value="1"/>
</dbReference>
<dbReference type="InterPro" id="IPR013727">
    <property type="entry name" value="2CSK_N"/>
</dbReference>
<evidence type="ECO:0000313" key="17">
    <source>
        <dbReference type="Proteomes" id="UP001462640"/>
    </source>
</evidence>
<comment type="caution">
    <text evidence="16">The sequence shown here is derived from an EMBL/GenBank/DDBJ whole genome shotgun (WGS) entry which is preliminary data.</text>
</comment>
<evidence type="ECO:0000256" key="7">
    <source>
        <dbReference type="ARBA" id="ARBA00022741"/>
    </source>
</evidence>
<evidence type="ECO:0000256" key="1">
    <source>
        <dbReference type="ARBA" id="ARBA00000085"/>
    </source>
</evidence>
<evidence type="ECO:0000256" key="8">
    <source>
        <dbReference type="ARBA" id="ARBA00022777"/>
    </source>
</evidence>
<evidence type="ECO:0000256" key="5">
    <source>
        <dbReference type="ARBA" id="ARBA00022679"/>
    </source>
</evidence>
<dbReference type="InterPro" id="IPR003660">
    <property type="entry name" value="HAMP_dom"/>
</dbReference>
<evidence type="ECO:0000256" key="10">
    <source>
        <dbReference type="ARBA" id="ARBA00022989"/>
    </source>
</evidence>
<evidence type="ECO:0000256" key="12">
    <source>
        <dbReference type="ARBA" id="ARBA00023136"/>
    </source>
</evidence>
<sequence>MKSLERLAGLRRGLMPRSLRQRLMMFLLAAVSLAAFLQAYSAYRTALAEADQLFDYQMQQMAFSLRGSMAGPGSGTISLPLGEQQSFDFHVQVWSLDGASMFRSPGPWLLPQRAVLGFSDVSDRGRTFRVFSVQTPLQVIQVAQDLSVRQRMASQLAWRTAMPTLLMLPLLGLVVWLVISRSLDPVERVRAQLADRSPGDLAPVPAGDLPSELRPMVQEFNALLGRVRRAFEDQQHFVADAAHELRTPLAALKLQLQALQQGSAMSSTAGEPGLRRLEQGIERASHLIEQLLSLARQEGAAAQRALEPVALDALCRQAVADASELGSLRGVDVGLQDCDAAWVLGQPEGLRVLLRNLLDNAIKYSPAGGQVDLSLHATPGEGQVLLLVEDSGPGIPADERQRVFDRFYRSSASASQAPGSGLGLAIVKAIAERHGAQLRLSQSSRLGGLQVELRLPACEPGDASSDRAQLR</sequence>
<proteinExistence type="predicted"/>
<keyword evidence="4" id="KW-0597">Phosphoprotein</keyword>
<keyword evidence="7" id="KW-0547">Nucleotide-binding</keyword>
<dbReference type="InterPro" id="IPR005467">
    <property type="entry name" value="His_kinase_dom"/>
</dbReference>
<comment type="catalytic activity">
    <reaction evidence="1">
        <text>ATP + protein L-histidine = ADP + protein N-phospho-L-histidine.</text>
        <dbReference type="EC" id="2.7.13.3"/>
    </reaction>
</comment>
<dbReference type="Gene3D" id="3.30.565.10">
    <property type="entry name" value="Histidine kinase-like ATPase, C-terminal domain"/>
    <property type="match status" value="1"/>
</dbReference>
<dbReference type="EMBL" id="JBDPZC010000006">
    <property type="protein sequence ID" value="MEO3713861.1"/>
    <property type="molecule type" value="Genomic_DNA"/>
</dbReference>
<dbReference type="PANTHER" id="PTHR45436:SF14">
    <property type="entry name" value="SENSOR PROTEIN QSEC"/>
    <property type="match status" value="1"/>
</dbReference>
<dbReference type="PROSITE" id="PS50109">
    <property type="entry name" value="HIS_KIN"/>
    <property type="match status" value="1"/>
</dbReference>
<protein>
    <recommendedName>
        <fullName evidence="3">histidine kinase</fullName>
        <ecNumber evidence="3">2.7.13.3</ecNumber>
    </recommendedName>
</protein>
<dbReference type="PRINTS" id="PR00344">
    <property type="entry name" value="BCTRLSENSOR"/>
</dbReference>
<evidence type="ECO:0000256" key="11">
    <source>
        <dbReference type="ARBA" id="ARBA00023012"/>
    </source>
</evidence>
<accession>A0ABV0GFN5</accession>
<evidence type="ECO:0000256" key="6">
    <source>
        <dbReference type="ARBA" id="ARBA00022692"/>
    </source>
</evidence>
<dbReference type="SMART" id="SM00387">
    <property type="entry name" value="HATPase_c"/>
    <property type="match status" value="1"/>
</dbReference>
<dbReference type="InterPro" id="IPR036890">
    <property type="entry name" value="HATPase_C_sf"/>
</dbReference>
<dbReference type="InterPro" id="IPR036097">
    <property type="entry name" value="HisK_dim/P_sf"/>
</dbReference>
<keyword evidence="11" id="KW-0902">Two-component regulatory system</keyword>
<feature type="domain" description="HAMP" evidence="15">
    <location>
        <begin position="180"/>
        <end position="232"/>
    </location>
</feature>
<dbReference type="Pfam" id="PF00512">
    <property type="entry name" value="HisKA"/>
    <property type="match status" value="1"/>
</dbReference>
<feature type="domain" description="Histidine kinase" evidence="14">
    <location>
        <begin position="240"/>
        <end position="459"/>
    </location>
</feature>
<dbReference type="Pfam" id="PF08521">
    <property type="entry name" value="2CSK_N"/>
    <property type="match status" value="1"/>
</dbReference>
<keyword evidence="8" id="KW-0418">Kinase</keyword>
<dbReference type="PANTHER" id="PTHR45436">
    <property type="entry name" value="SENSOR HISTIDINE KINASE YKOH"/>
    <property type="match status" value="1"/>
</dbReference>
<evidence type="ECO:0000256" key="13">
    <source>
        <dbReference type="SAM" id="Phobius"/>
    </source>
</evidence>
<evidence type="ECO:0000313" key="16">
    <source>
        <dbReference type="EMBL" id="MEO3713861.1"/>
    </source>
</evidence>
<keyword evidence="17" id="KW-1185">Reference proteome</keyword>
<dbReference type="CDD" id="cd00082">
    <property type="entry name" value="HisKA"/>
    <property type="match status" value="1"/>
</dbReference>
<dbReference type="GO" id="GO:0005524">
    <property type="term" value="F:ATP binding"/>
    <property type="evidence" value="ECO:0007669"/>
    <property type="project" value="UniProtKB-KW"/>
</dbReference>
<evidence type="ECO:0000256" key="9">
    <source>
        <dbReference type="ARBA" id="ARBA00022840"/>
    </source>
</evidence>
<name>A0ABV0GFN5_9BURK</name>
<dbReference type="EC" id="2.7.13.3" evidence="3"/>
<dbReference type="SMART" id="SM00388">
    <property type="entry name" value="HisKA"/>
    <property type="match status" value="1"/>
</dbReference>
<keyword evidence="5" id="KW-0808">Transferase</keyword>
<keyword evidence="12 13" id="KW-0472">Membrane</keyword>
<evidence type="ECO:0000259" key="14">
    <source>
        <dbReference type="PROSITE" id="PS50109"/>
    </source>
</evidence>
<evidence type="ECO:0000256" key="4">
    <source>
        <dbReference type="ARBA" id="ARBA00022553"/>
    </source>
</evidence>
<comment type="subcellular location">
    <subcellularLocation>
        <location evidence="2">Membrane</location>
        <topology evidence="2">Multi-pass membrane protein</topology>
    </subcellularLocation>
</comment>
<evidence type="ECO:0000259" key="15">
    <source>
        <dbReference type="PROSITE" id="PS50885"/>
    </source>
</evidence>
<dbReference type="InterPro" id="IPR050428">
    <property type="entry name" value="TCS_sensor_his_kinase"/>
</dbReference>
<dbReference type="Proteomes" id="UP001462640">
    <property type="component" value="Unassembled WGS sequence"/>
</dbReference>
<dbReference type="SUPFAM" id="SSF55874">
    <property type="entry name" value="ATPase domain of HSP90 chaperone/DNA topoisomerase II/histidine kinase"/>
    <property type="match status" value="1"/>
</dbReference>
<dbReference type="Gene3D" id="1.10.287.130">
    <property type="match status" value="1"/>
</dbReference>
<dbReference type="CDD" id="cd00075">
    <property type="entry name" value="HATPase"/>
    <property type="match status" value="1"/>
</dbReference>
<organism evidence="16 17">
    <name type="scientific">Roseateles flavus</name>
    <dbReference type="NCBI Taxonomy" id="3149041"/>
    <lineage>
        <taxon>Bacteria</taxon>
        <taxon>Pseudomonadati</taxon>
        <taxon>Pseudomonadota</taxon>
        <taxon>Betaproteobacteria</taxon>
        <taxon>Burkholderiales</taxon>
        <taxon>Sphaerotilaceae</taxon>
        <taxon>Roseateles</taxon>
    </lineage>
</organism>
<evidence type="ECO:0000256" key="3">
    <source>
        <dbReference type="ARBA" id="ARBA00012438"/>
    </source>
</evidence>
<dbReference type="RefSeq" id="WP_347610664.1">
    <property type="nucleotide sequence ID" value="NZ_JBDPZC010000006.1"/>
</dbReference>
<keyword evidence="10 13" id="KW-1133">Transmembrane helix</keyword>
<dbReference type="InterPro" id="IPR003594">
    <property type="entry name" value="HATPase_dom"/>
</dbReference>
<gene>
    <name evidence="16" type="ORF">ABDJ40_13935</name>
</gene>
<keyword evidence="9 16" id="KW-0067">ATP-binding</keyword>
<keyword evidence="6 13" id="KW-0812">Transmembrane</keyword>
<dbReference type="InterPro" id="IPR004358">
    <property type="entry name" value="Sig_transdc_His_kin-like_C"/>
</dbReference>
<evidence type="ECO:0000256" key="2">
    <source>
        <dbReference type="ARBA" id="ARBA00004141"/>
    </source>
</evidence>
<reference evidence="16 17" key="1">
    <citation type="submission" date="2024-05" db="EMBL/GenBank/DDBJ databases">
        <title>Roseateles sp. 2.12 16S ribosomal RNA gene Genome sequencing and assembly.</title>
        <authorList>
            <person name="Woo H."/>
        </authorList>
    </citation>
    <scope>NUCLEOTIDE SEQUENCE [LARGE SCALE GENOMIC DNA]</scope>
    <source>
        <strain evidence="16 17">2.12</strain>
    </source>
</reference>